<dbReference type="Pfam" id="PF01370">
    <property type="entry name" value="Epimerase"/>
    <property type="match status" value="1"/>
</dbReference>
<reference evidence="3 4" key="1">
    <citation type="submission" date="2023-09" db="EMBL/GenBank/DDBJ databases">
        <title>Demequina sp. a novel bacteria isolated from Capsicum annuum.</title>
        <authorList>
            <person name="Humaira Z."/>
            <person name="Lee J."/>
            <person name="Cho D."/>
        </authorList>
    </citation>
    <scope>NUCLEOTIDE SEQUENCE</scope>
    <source>
        <strain evidence="2 4">OYTSA14</strain>
        <strain evidence="3">PMTSA13</strain>
    </source>
</reference>
<dbReference type="InterPro" id="IPR051783">
    <property type="entry name" value="NAD(P)-dependent_oxidoreduct"/>
</dbReference>
<dbReference type="KEGG" id="dcp:RN607_13240"/>
<dbReference type="PANTHER" id="PTHR48079:SF6">
    <property type="entry name" value="NAD(P)-BINDING DOMAIN-CONTAINING PROTEIN-RELATED"/>
    <property type="match status" value="1"/>
</dbReference>
<dbReference type="GO" id="GO:0005737">
    <property type="term" value="C:cytoplasm"/>
    <property type="evidence" value="ECO:0007669"/>
    <property type="project" value="TreeGrafter"/>
</dbReference>
<proteinExistence type="predicted"/>
<dbReference type="EMBL" id="CP134880">
    <property type="protein sequence ID" value="WNM27150.1"/>
    <property type="molecule type" value="Genomic_DNA"/>
</dbReference>
<dbReference type="Proteomes" id="UP001303408">
    <property type="component" value="Chromosome"/>
</dbReference>
<dbReference type="EMBL" id="CP134879">
    <property type="protein sequence ID" value="WNM24328.1"/>
    <property type="molecule type" value="Genomic_DNA"/>
</dbReference>
<accession>A0AA96J7T8</accession>
<accession>A0AA96JA78</accession>
<sequence>MSRSLLILGGTAWLGAEIARQAVARGWDVTCLARGTSGVAPAGATLVPVDRSSPGAYDAVAGRRFDAVVEVSWQPRFVQEALVALAGATDHWTYVSSVSVYAAVRAENTEDSPRQPALDPRADATGADYAQAKVACEDLTLALRPQALIARPGLIVGPGDPSDRFGYWPARAALAGEGPLLVPKDAAPTQSLDVRDLAAWILDAGAAGVVGPVNAVGEQIPLADVVALAREVAGHTGEVREATTPWLAIHRVVGWSGPRALPLWVAAGPFPPMGTHASARYRDSGGAWRPQAETMRDVLAWERGLGVDRERATGLSRDAELELIGQLP</sequence>
<gene>
    <name evidence="2" type="ORF">RN606_13335</name>
    <name evidence="3" type="ORF">RN607_13240</name>
</gene>
<evidence type="ECO:0000313" key="2">
    <source>
        <dbReference type="EMBL" id="WNM24328.1"/>
    </source>
</evidence>
<evidence type="ECO:0000313" key="4">
    <source>
        <dbReference type="Proteomes" id="UP001304125"/>
    </source>
</evidence>
<dbReference type="RefSeq" id="WP_313497933.1">
    <property type="nucleotide sequence ID" value="NZ_CP134879.1"/>
</dbReference>
<dbReference type="Proteomes" id="UP001304125">
    <property type="component" value="Chromosome"/>
</dbReference>
<dbReference type="AlphaFoldDB" id="A0AA96JA78"/>
<keyword evidence="4" id="KW-1185">Reference proteome</keyword>
<dbReference type="GO" id="GO:0004029">
    <property type="term" value="F:aldehyde dehydrogenase (NAD+) activity"/>
    <property type="evidence" value="ECO:0007669"/>
    <property type="project" value="TreeGrafter"/>
</dbReference>
<evidence type="ECO:0000313" key="3">
    <source>
        <dbReference type="EMBL" id="WNM27150.1"/>
    </source>
</evidence>
<dbReference type="Gene3D" id="3.40.50.720">
    <property type="entry name" value="NAD(P)-binding Rossmann-like Domain"/>
    <property type="match status" value="1"/>
</dbReference>
<dbReference type="InterPro" id="IPR001509">
    <property type="entry name" value="Epimerase_deHydtase"/>
</dbReference>
<evidence type="ECO:0000259" key="1">
    <source>
        <dbReference type="Pfam" id="PF01370"/>
    </source>
</evidence>
<organism evidence="3">
    <name type="scientific">Demequina capsici</name>
    <dbReference type="NCBI Taxonomy" id="3075620"/>
    <lineage>
        <taxon>Bacteria</taxon>
        <taxon>Bacillati</taxon>
        <taxon>Actinomycetota</taxon>
        <taxon>Actinomycetes</taxon>
        <taxon>Micrococcales</taxon>
        <taxon>Demequinaceae</taxon>
        <taxon>Demequina</taxon>
    </lineage>
</organism>
<dbReference type="InterPro" id="IPR036291">
    <property type="entry name" value="NAD(P)-bd_dom_sf"/>
</dbReference>
<name>A0AA96JA78_9MICO</name>
<dbReference type="SUPFAM" id="SSF51735">
    <property type="entry name" value="NAD(P)-binding Rossmann-fold domains"/>
    <property type="match status" value="1"/>
</dbReference>
<dbReference type="PANTHER" id="PTHR48079">
    <property type="entry name" value="PROTEIN YEEZ"/>
    <property type="match status" value="1"/>
</dbReference>
<protein>
    <submittedName>
        <fullName evidence="3">Reductase</fullName>
    </submittedName>
</protein>
<feature type="domain" description="NAD-dependent epimerase/dehydratase" evidence="1">
    <location>
        <begin position="6"/>
        <end position="202"/>
    </location>
</feature>